<gene>
    <name evidence="10" type="ORF">WS72_27615</name>
</gene>
<keyword evidence="2 6" id="KW-0349">Heme</keyword>
<keyword evidence="8" id="KW-0472">Membrane</keyword>
<dbReference type="RefSeq" id="WP_060822937.1">
    <property type="nucleotide sequence ID" value="NZ_LNJQ01000004.1"/>
</dbReference>
<keyword evidence="8" id="KW-1133">Transmembrane helix</keyword>
<dbReference type="Gene3D" id="1.10.760.10">
    <property type="entry name" value="Cytochrome c-like domain"/>
    <property type="match status" value="1"/>
</dbReference>
<feature type="transmembrane region" description="Helical" evidence="8">
    <location>
        <begin position="89"/>
        <end position="106"/>
    </location>
</feature>
<feature type="transmembrane region" description="Helical" evidence="8">
    <location>
        <begin position="63"/>
        <end position="82"/>
    </location>
</feature>
<evidence type="ECO:0000259" key="9">
    <source>
        <dbReference type="PROSITE" id="PS51007"/>
    </source>
</evidence>
<dbReference type="PANTHER" id="PTHR35008">
    <property type="entry name" value="BLL4482 PROTEIN-RELATED"/>
    <property type="match status" value="1"/>
</dbReference>
<sequence length="400" mass="41776">MSPPPAELWLNALLSALHAAQLALLHAAHALGLAGDSHGQPAWPWARRIATETLRLDLGAARALATALAMTAIALPIAAAALMRRRRRIALLAIAALLAACAPWPAPSLWLTDAVPTSFHASPEPFSVASAVRGARVYAAHCASCHGGDGRGDGPLAHTLERWPPTVVGPLLGRRLDGELFWRVLAGMRDAHGARTMPGFAGRLSDDDVWAALDYLRVLAARGGAHGGDGWPLPVRLPALDVRCAGGPPQPLAHWRGGQRVRVVVLGERDTPPVEDARWQTLLVTRDGGSPAAPGAAGRAACVAATPGAWDTFAALTGVAPRAFAGAQLLADRDGWLRAAAKPGAPGWRDADLLCASPRPSRRPQPPPTPTPARGGDALTALLLRIDAEPVRDVQGGFVH</sequence>
<evidence type="ECO:0000256" key="6">
    <source>
        <dbReference type="PROSITE-ProRule" id="PRU00433"/>
    </source>
</evidence>
<evidence type="ECO:0000313" key="10">
    <source>
        <dbReference type="EMBL" id="KWZ38592.1"/>
    </source>
</evidence>
<evidence type="ECO:0000313" key="11">
    <source>
        <dbReference type="Proteomes" id="UP000070255"/>
    </source>
</evidence>
<feature type="domain" description="Cytochrome c" evidence="9">
    <location>
        <begin position="129"/>
        <end position="220"/>
    </location>
</feature>
<dbReference type="Proteomes" id="UP000070255">
    <property type="component" value="Unassembled WGS sequence"/>
</dbReference>
<keyword evidence="3 6" id="KW-0479">Metal-binding</keyword>
<evidence type="ECO:0000256" key="2">
    <source>
        <dbReference type="ARBA" id="ARBA00022617"/>
    </source>
</evidence>
<dbReference type="SUPFAM" id="SSF46626">
    <property type="entry name" value="Cytochrome c"/>
    <property type="match status" value="1"/>
</dbReference>
<dbReference type="PANTHER" id="PTHR35008:SF8">
    <property type="entry name" value="ALCOHOL DEHYDROGENASE CYTOCHROME C SUBUNIT"/>
    <property type="match status" value="1"/>
</dbReference>
<keyword evidence="8" id="KW-0812">Transmembrane</keyword>
<comment type="caution">
    <text evidence="10">The sequence shown here is derived from an EMBL/GenBank/DDBJ whole genome shotgun (WGS) entry which is preliminary data.</text>
</comment>
<keyword evidence="1" id="KW-0813">Transport</keyword>
<dbReference type="InterPro" id="IPR008168">
    <property type="entry name" value="Cyt_C_IC"/>
</dbReference>
<keyword evidence="5 6" id="KW-0408">Iron</keyword>
<dbReference type="PROSITE" id="PS51007">
    <property type="entry name" value="CYTC"/>
    <property type="match status" value="1"/>
</dbReference>
<keyword evidence="4" id="KW-0249">Electron transport</keyword>
<reference evidence="10 11" key="1">
    <citation type="submission" date="2015-11" db="EMBL/GenBank/DDBJ databases">
        <authorList>
            <person name="Sahl J."/>
            <person name="Wagner D."/>
            <person name="Keim P."/>
        </authorList>
    </citation>
    <scope>NUCLEOTIDE SEQUENCE [LARGE SCALE GENOMIC DNA]</scope>
    <source>
        <strain evidence="10 11">BDU18</strain>
    </source>
</reference>
<proteinExistence type="predicted"/>
<dbReference type="InterPro" id="IPR009056">
    <property type="entry name" value="Cyt_c-like_dom"/>
</dbReference>
<protein>
    <submittedName>
        <fullName evidence="10">Cytochrome C</fullName>
    </submittedName>
</protein>
<dbReference type="Pfam" id="PF13442">
    <property type="entry name" value="Cytochrome_CBB3"/>
    <property type="match status" value="1"/>
</dbReference>
<dbReference type="PRINTS" id="PR00605">
    <property type="entry name" value="CYTCHROMECIC"/>
</dbReference>
<dbReference type="InterPro" id="IPR036909">
    <property type="entry name" value="Cyt_c-like_dom_sf"/>
</dbReference>
<feature type="region of interest" description="Disordered" evidence="7">
    <location>
        <begin position="357"/>
        <end position="376"/>
    </location>
</feature>
<organism evidence="10 11">
    <name type="scientific">Burkholderia savannae</name>
    <dbReference type="NCBI Taxonomy" id="1637837"/>
    <lineage>
        <taxon>Bacteria</taxon>
        <taxon>Pseudomonadati</taxon>
        <taxon>Pseudomonadota</taxon>
        <taxon>Betaproteobacteria</taxon>
        <taxon>Burkholderiales</taxon>
        <taxon>Burkholderiaceae</taxon>
        <taxon>Burkholderia</taxon>
        <taxon>pseudomallei group</taxon>
    </lineage>
</organism>
<keyword evidence="11" id="KW-1185">Reference proteome</keyword>
<dbReference type="EMBL" id="LNJQ01000004">
    <property type="protein sequence ID" value="KWZ38592.1"/>
    <property type="molecule type" value="Genomic_DNA"/>
</dbReference>
<evidence type="ECO:0000256" key="4">
    <source>
        <dbReference type="ARBA" id="ARBA00022982"/>
    </source>
</evidence>
<name>A0ABR5T5T7_9BURK</name>
<dbReference type="InterPro" id="IPR051459">
    <property type="entry name" value="Cytochrome_c-type_DH"/>
</dbReference>
<evidence type="ECO:0000256" key="3">
    <source>
        <dbReference type="ARBA" id="ARBA00022723"/>
    </source>
</evidence>
<evidence type="ECO:0000256" key="1">
    <source>
        <dbReference type="ARBA" id="ARBA00022448"/>
    </source>
</evidence>
<evidence type="ECO:0000256" key="5">
    <source>
        <dbReference type="ARBA" id="ARBA00023004"/>
    </source>
</evidence>
<accession>A0ABR5T5T7</accession>
<evidence type="ECO:0000256" key="7">
    <source>
        <dbReference type="SAM" id="MobiDB-lite"/>
    </source>
</evidence>
<evidence type="ECO:0000256" key="8">
    <source>
        <dbReference type="SAM" id="Phobius"/>
    </source>
</evidence>